<dbReference type="PaxDb" id="55529-EKX55498"/>
<evidence type="ECO:0000313" key="2">
    <source>
        <dbReference type="EMBL" id="EKX55498.1"/>
    </source>
</evidence>
<accession>L1K556</accession>
<dbReference type="AlphaFoldDB" id="L1K556"/>
<evidence type="ECO:0000256" key="1">
    <source>
        <dbReference type="SAM" id="SignalP"/>
    </source>
</evidence>
<dbReference type="EMBL" id="JH992965">
    <property type="protein sequence ID" value="EKX55498.1"/>
    <property type="molecule type" value="Genomic_DNA"/>
</dbReference>
<dbReference type="EnsemblProtists" id="EKX55498">
    <property type="protein sequence ID" value="EKX55498"/>
    <property type="gene ID" value="GUITHDRAFT_131683"/>
</dbReference>
<evidence type="ECO:0000313" key="4">
    <source>
        <dbReference type="Proteomes" id="UP000011087"/>
    </source>
</evidence>
<reference evidence="2 4" key="1">
    <citation type="journal article" date="2012" name="Nature">
        <title>Algal genomes reveal evolutionary mosaicism and the fate of nucleomorphs.</title>
        <authorList>
            <consortium name="DOE Joint Genome Institute"/>
            <person name="Curtis B.A."/>
            <person name="Tanifuji G."/>
            <person name="Burki F."/>
            <person name="Gruber A."/>
            <person name="Irimia M."/>
            <person name="Maruyama S."/>
            <person name="Arias M.C."/>
            <person name="Ball S.G."/>
            <person name="Gile G.H."/>
            <person name="Hirakawa Y."/>
            <person name="Hopkins J.F."/>
            <person name="Kuo A."/>
            <person name="Rensing S.A."/>
            <person name="Schmutz J."/>
            <person name="Symeonidi A."/>
            <person name="Elias M."/>
            <person name="Eveleigh R.J."/>
            <person name="Herman E.K."/>
            <person name="Klute M.J."/>
            <person name="Nakayama T."/>
            <person name="Obornik M."/>
            <person name="Reyes-Prieto A."/>
            <person name="Armbrust E.V."/>
            <person name="Aves S.J."/>
            <person name="Beiko R.G."/>
            <person name="Coutinho P."/>
            <person name="Dacks J.B."/>
            <person name="Durnford D.G."/>
            <person name="Fast N.M."/>
            <person name="Green B.R."/>
            <person name="Grisdale C.J."/>
            <person name="Hempel F."/>
            <person name="Henrissat B."/>
            <person name="Hoppner M.P."/>
            <person name="Ishida K."/>
            <person name="Kim E."/>
            <person name="Koreny L."/>
            <person name="Kroth P.G."/>
            <person name="Liu Y."/>
            <person name="Malik S.B."/>
            <person name="Maier U.G."/>
            <person name="McRose D."/>
            <person name="Mock T."/>
            <person name="Neilson J.A."/>
            <person name="Onodera N.T."/>
            <person name="Poole A.M."/>
            <person name="Pritham E.J."/>
            <person name="Richards T.A."/>
            <person name="Rocap G."/>
            <person name="Roy S.W."/>
            <person name="Sarai C."/>
            <person name="Schaack S."/>
            <person name="Shirato S."/>
            <person name="Slamovits C.H."/>
            <person name="Spencer D.F."/>
            <person name="Suzuki S."/>
            <person name="Worden A.Z."/>
            <person name="Zauner S."/>
            <person name="Barry K."/>
            <person name="Bell C."/>
            <person name="Bharti A.K."/>
            <person name="Crow J.A."/>
            <person name="Grimwood J."/>
            <person name="Kramer R."/>
            <person name="Lindquist E."/>
            <person name="Lucas S."/>
            <person name="Salamov A."/>
            <person name="McFadden G.I."/>
            <person name="Lane C.E."/>
            <person name="Keeling P.J."/>
            <person name="Gray M.W."/>
            <person name="Grigoriev I.V."/>
            <person name="Archibald J.M."/>
        </authorList>
    </citation>
    <scope>NUCLEOTIDE SEQUENCE</scope>
    <source>
        <strain evidence="2 4">CCMP2712</strain>
    </source>
</reference>
<sequence>MSKIFLLLHLLLLFSFFSPSDASRNHLPVLRLPSLRLRGGYQRIEPQVNATWDARSLKMEIKEKGWGACYWKTNGTEDYLGIAGRIFAFEPSKTCILPLWNAEIEDLSFPRWQDGKEVDFEEMKRVNQAGYPFRFWLSKLLNTKEEGENKLKIGGLSSLASPFQLIALTNSIQSNFMAPYDFIIADRKVIRQKYAVKERPFGSKDNCWVFQMQGEGEPRIVNIKLGEDDRMLSQREPMHVFQLETFNASLDRPVDVTHGVSGLPLLLNGERVSTYIRWKSNLRPMRPNEVTWNPETTRAAFTAICTLGEHVCLATIFKELTVHEFAVCLQDFGMRDALLLGGSGDVCSWVRQGDLDTSFLAAKPRSGCDRQVVRDLSFDEA</sequence>
<feature type="signal peptide" evidence="1">
    <location>
        <begin position="1"/>
        <end position="22"/>
    </location>
</feature>
<keyword evidence="4" id="KW-1185">Reference proteome</keyword>
<dbReference type="RefSeq" id="XP_005842478.1">
    <property type="nucleotide sequence ID" value="XM_005842421.1"/>
</dbReference>
<protein>
    <recommendedName>
        <fullName evidence="5">Phosphodiester glycosidase domain-containing protein</fullName>
    </recommendedName>
</protein>
<gene>
    <name evidence="2" type="ORF">GUITHDRAFT_131683</name>
</gene>
<dbReference type="Proteomes" id="UP000011087">
    <property type="component" value="Unassembled WGS sequence"/>
</dbReference>
<evidence type="ECO:0008006" key="5">
    <source>
        <dbReference type="Google" id="ProtNLM"/>
    </source>
</evidence>
<dbReference type="OrthoDB" id="10319702at2759"/>
<proteinExistence type="predicted"/>
<dbReference type="GeneID" id="17312208"/>
<reference evidence="4" key="2">
    <citation type="submission" date="2012-11" db="EMBL/GenBank/DDBJ databases">
        <authorList>
            <person name="Kuo A."/>
            <person name="Curtis B.A."/>
            <person name="Tanifuji G."/>
            <person name="Burki F."/>
            <person name="Gruber A."/>
            <person name="Irimia M."/>
            <person name="Maruyama S."/>
            <person name="Arias M.C."/>
            <person name="Ball S.G."/>
            <person name="Gile G.H."/>
            <person name="Hirakawa Y."/>
            <person name="Hopkins J.F."/>
            <person name="Rensing S.A."/>
            <person name="Schmutz J."/>
            <person name="Symeonidi A."/>
            <person name="Elias M."/>
            <person name="Eveleigh R.J."/>
            <person name="Herman E.K."/>
            <person name="Klute M.J."/>
            <person name="Nakayama T."/>
            <person name="Obornik M."/>
            <person name="Reyes-Prieto A."/>
            <person name="Armbrust E.V."/>
            <person name="Aves S.J."/>
            <person name="Beiko R.G."/>
            <person name="Coutinho P."/>
            <person name="Dacks J.B."/>
            <person name="Durnford D.G."/>
            <person name="Fast N.M."/>
            <person name="Green B.R."/>
            <person name="Grisdale C."/>
            <person name="Hempe F."/>
            <person name="Henrissat B."/>
            <person name="Hoppner M.P."/>
            <person name="Ishida K.-I."/>
            <person name="Kim E."/>
            <person name="Koreny L."/>
            <person name="Kroth P.G."/>
            <person name="Liu Y."/>
            <person name="Malik S.-B."/>
            <person name="Maier U.G."/>
            <person name="McRose D."/>
            <person name="Mock T."/>
            <person name="Neilson J.A."/>
            <person name="Onodera N.T."/>
            <person name="Poole A.M."/>
            <person name="Pritham E.J."/>
            <person name="Richards T.A."/>
            <person name="Rocap G."/>
            <person name="Roy S.W."/>
            <person name="Sarai C."/>
            <person name="Schaack S."/>
            <person name="Shirato S."/>
            <person name="Slamovits C.H."/>
            <person name="Spencer D.F."/>
            <person name="Suzuki S."/>
            <person name="Worden A.Z."/>
            <person name="Zauner S."/>
            <person name="Barry K."/>
            <person name="Bell C."/>
            <person name="Bharti A.K."/>
            <person name="Crow J.A."/>
            <person name="Grimwood J."/>
            <person name="Kramer R."/>
            <person name="Lindquist E."/>
            <person name="Lucas S."/>
            <person name="Salamov A."/>
            <person name="McFadden G.I."/>
            <person name="Lane C.E."/>
            <person name="Keeling P.J."/>
            <person name="Gray M.W."/>
            <person name="Grigoriev I.V."/>
            <person name="Archibald J.M."/>
        </authorList>
    </citation>
    <scope>NUCLEOTIDE SEQUENCE</scope>
    <source>
        <strain evidence="4">CCMP2712</strain>
    </source>
</reference>
<name>L1K556_GUITC</name>
<keyword evidence="1" id="KW-0732">Signal</keyword>
<reference evidence="3" key="3">
    <citation type="submission" date="2015-06" db="UniProtKB">
        <authorList>
            <consortium name="EnsemblProtists"/>
        </authorList>
    </citation>
    <scope>IDENTIFICATION</scope>
</reference>
<dbReference type="HOGENOM" id="CLU_726551_0_0_1"/>
<feature type="chain" id="PRO_5008772181" description="Phosphodiester glycosidase domain-containing protein" evidence="1">
    <location>
        <begin position="23"/>
        <end position="381"/>
    </location>
</feature>
<evidence type="ECO:0000313" key="3">
    <source>
        <dbReference type="EnsemblProtists" id="EKX55498"/>
    </source>
</evidence>
<organism evidence="2">
    <name type="scientific">Guillardia theta (strain CCMP2712)</name>
    <name type="common">Cryptophyte</name>
    <dbReference type="NCBI Taxonomy" id="905079"/>
    <lineage>
        <taxon>Eukaryota</taxon>
        <taxon>Cryptophyceae</taxon>
        <taxon>Pyrenomonadales</taxon>
        <taxon>Geminigeraceae</taxon>
        <taxon>Guillardia</taxon>
    </lineage>
</organism>
<dbReference type="KEGG" id="gtt:GUITHDRAFT_131683"/>